<dbReference type="EMBL" id="FNDX01000011">
    <property type="protein sequence ID" value="SDJ04530.1"/>
    <property type="molecule type" value="Genomic_DNA"/>
</dbReference>
<protein>
    <recommendedName>
        <fullName evidence="3">Phage tail fibre repeat-containing protein</fullName>
    </recommendedName>
</protein>
<gene>
    <name evidence="1" type="ORF">SAMN05216192_11133</name>
</gene>
<dbReference type="AlphaFoldDB" id="A0A1G8QKA8"/>
<dbReference type="OrthoDB" id="2625211at2"/>
<evidence type="ECO:0000313" key="1">
    <source>
        <dbReference type="EMBL" id="SDJ04530.1"/>
    </source>
</evidence>
<accession>A0A1G8QKA8</accession>
<keyword evidence="2" id="KW-1185">Reference proteome</keyword>
<sequence>MKTTGNLGLKKPDGTDIVDISDINGNMDILDTAVKGAQDHAADAVKHITSAERTAWNAKASTAAATASAAGLMAAADKAKLDGVAAGANNYAHPATHPATMITEDATHRFATDTEKSTWNAKASTSAATSTVAGLMSAADKAKLDGVATGANNYTHPNHTGDVTSTSDGVTAIAAGVIVDADVNSAAAIGWGKISKTGSSLADLVTRSAGDLSSGTLAAARLPAISGDITMAAGAGTAVITAGAIVNADVNASAAIDASKIGTGVVSNAEFAYLDGVTSAIQTQLNAKETPAGAQTKANTAESNAKSYTDAKAWQKRRLTEDDGTTININGQDLNSLRATGCFVGTGLYNSPDGSSATSNWYYVQVMAMNTNVWVKQVAVNLFTNTFAMRTGSDNNGTISWGAWSADLFQSVANGKSSIASAISGKGVAATGSDDFGTLAAKIGQINTGRRFASGAVSMGWTGAIWTASVWGLAFTPKTIIAMAPINGDLISIYDVTGNLYSWASSSFNVNLWAQYGGSNTGNNDVSVSGGSFTVQMYRYSTTYGDSTMRWIAFE</sequence>
<dbReference type="STRING" id="1174501.SAMN05216192_11133"/>
<proteinExistence type="predicted"/>
<dbReference type="Proteomes" id="UP000199050">
    <property type="component" value="Unassembled WGS sequence"/>
</dbReference>
<organism evidence="1 2">
    <name type="scientific">Paenibacillus typhae</name>
    <dbReference type="NCBI Taxonomy" id="1174501"/>
    <lineage>
        <taxon>Bacteria</taxon>
        <taxon>Bacillati</taxon>
        <taxon>Bacillota</taxon>
        <taxon>Bacilli</taxon>
        <taxon>Bacillales</taxon>
        <taxon>Paenibacillaceae</taxon>
        <taxon>Paenibacillus</taxon>
    </lineage>
</organism>
<evidence type="ECO:0008006" key="3">
    <source>
        <dbReference type="Google" id="ProtNLM"/>
    </source>
</evidence>
<reference evidence="2" key="1">
    <citation type="submission" date="2016-10" db="EMBL/GenBank/DDBJ databases">
        <authorList>
            <person name="Varghese N."/>
            <person name="Submissions S."/>
        </authorList>
    </citation>
    <scope>NUCLEOTIDE SEQUENCE [LARGE SCALE GENOMIC DNA]</scope>
    <source>
        <strain evidence="2">CGMCC 1.11012</strain>
    </source>
</reference>
<evidence type="ECO:0000313" key="2">
    <source>
        <dbReference type="Proteomes" id="UP000199050"/>
    </source>
</evidence>
<name>A0A1G8QKA8_9BACL</name>